<proteinExistence type="predicted"/>
<dbReference type="Proteomes" id="UP000011086">
    <property type="component" value="Unassembled WGS sequence"/>
</dbReference>
<evidence type="ECO:0000313" key="1">
    <source>
        <dbReference type="EMBL" id="ELQ45104.1"/>
    </source>
</evidence>
<organism evidence="1">
    <name type="scientific">Pyricularia oryzae (strain Y34)</name>
    <name type="common">Rice blast fungus</name>
    <name type="synonym">Magnaporthe oryzae</name>
    <dbReference type="NCBI Taxonomy" id="1143189"/>
    <lineage>
        <taxon>Eukaryota</taxon>
        <taxon>Fungi</taxon>
        <taxon>Dikarya</taxon>
        <taxon>Ascomycota</taxon>
        <taxon>Pezizomycotina</taxon>
        <taxon>Sordariomycetes</taxon>
        <taxon>Sordariomycetidae</taxon>
        <taxon>Magnaporthales</taxon>
        <taxon>Pyriculariaceae</taxon>
        <taxon>Pyricularia</taxon>
    </lineage>
</organism>
<dbReference type="AlphaFoldDB" id="A0AA97PAR1"/>
<reference evidence="1" key="1">
    <citation type="journal article" date="2012" name="PLoS Genet.">
        <title>Comparative analysis of the genomes of two field isolates of the rice blast fungus Magnaporthe oryzae.</title>
        <authorList>
            <person name="Xue M."/>
            <person name="Yang J."/>
            <person name="Li Z."/>
            <person name="Hu S."/>
            <person name="Yao N."/>
            <person name="Dean R.A."/>
            <person name="Zhao W."/>
            <person name="Shen M."/>
            <person name="Zhang H."/>
            <person name="Li C."/>
            <person name="Liu L."/>
            <person name="Cao L."/>
            <person name="Xu X."/>
            <person name="Xing Y."/>
            <person name="Hsiang T."/>
            <person name="Zhang Z."/>
            <person name="Xu J.R."/>
            <person name="Peng Y.L."/>
        </authorList>
    </citation>
    <scope>NUCLEOTIDE SEQUENCE</scope>
    <source>
        <strain evidence="1">Y34</strain>
    </source>
</reference>
<protein>
    <submittedName>
        <fullName evidence="1">Uncharacterized protein</fullName>
    </submittedName>
</protein>
<sequence length="72" mass="8115">MHCKKPRIANVRARRPLKQKWPPNRQVLLGPFLDSILPSVTVDQSPSKRICDRRPVFVATSQTACDSATSED</sequence>
<name>A0AA97PAR1_PYRO3</name>
<accession>A0AA97PAR1</accession>
<gene>
    <name evidence="1" type="ORF">OOU_Y34scaffold00019g1</name>
</gene>
<dbReference type="EMBL" id="JH793982">
    <property type="protein sequence ID" value="ELQ45104.1"/>
    <property type="molecule type" value="Genomic_DNA"/>
</dbReference>